<dbReference type="Proteomes" id="UP000287651">
    <property type="component" value="Unassembled WGS sequence"/>
</dbReference>
<evidence type="ECO:0000313" key="2">
    <source>
        <dbReference type="Proteomes" id="UP000287651"/>
    </source>
</evidence>
<evidence type="ECO:0000313" key="1">
    <source>
        <dbReference type="EMBL" id="RRT72110.1"/>
    </source>
</evidence>
<comment type="caution">
    <text evidence="1">The sequence shown here is derived from an EMBL/GenBank/DDBJ whole genome shotgun (WGS) entry which is preliminary data.</text>
</comment>
<gene>
    <name evidence="1" type="ORF">B296_00011564</name>
</gene>
<sequence length="131" mass="14384">MRPNSLDLNSFRADFWRRSMRSSPLRSITSSLISSVVFARISFISSSRFAIFTIIRPPLAPPRYDSGVAARTPVSIWPLPCIIALTSNSLFSITIVVLASVPSLSSPVTCSTKIDDENFTIVSEDLCTITL</sequence>
<dbReference type="EMBL" id="AMZH03003508">
    <property type="protein sequence ID" value="RRT72110.1"/>
    <property type="molecule type" value="Genomic_DNA"/>
</dbReference>
<name>A0A427A788_ENSVE</name>
<proteinExistence type="predicted"/>
<reference evidence="1 2" key="1">
    <citation type="journal article" date="2014" name="Agronomy (Basel)">
        <title>A Draft Genome Sequence for Ensete ventricosum, the Drought-Tolerant Tree Against Hunger.</title>
        <authorList>
            <person name="Harrison J."/>
            <person name="Moore K.A."/>
            <person name="Paszkiewicz K."/>
            <person name="Jones T."/>
            <person name="Grant M."/>
            <person name="Ambacheew D."/>
            <person name="Muzemil S."/>
            <person name="Studholme D.J."/>
        </authorList>
    </citation>
    <scope>NUCLEOTIDE SEQUENCE [LARGE SCALE GENOMIC DNA]</scope>
</reference>
<protein>
    <submittedName>
        <fullName evidence="1">Uncharacterized protein</fullName>
    </submittedName>
</protein>
<dbReference type="AlphaFoldDB" id="A0A427A788"/>
<organism evidence="1 2">
    <name type="scientific">Ensete ventricosum</name>
    <name type="common">Abyssinian banana</name>
    <name type="synonym">Musa ensete</name>
    <dbReference type="NCBI Taxonomy" id="4639"/>
    <lineage>
        <taxon>Eukaryota</taxon>
        <taxon>Viridiplantae</taxon>
        <taxon>Streptophyta</taxon>
        <taxon>Embryophyta</taxon>
        <taxon>Tracheophyta</taxon>
        <taxon>Spermatophyta</taxon>
        <taxon>Magnoliopsida</taxon>
        <taxon>Liliopsida</taxon>
        <taxon>Zingiberales</taxon>
        <taxon>Musaceae</taxon>
        <taxon>Ensete</taxon>
    </lineage>
</organism>
<accession>A0A427A788</accession>